<protein>
    <submittedName>
        <fullName evidence="4">Uncharacterized protein</fullName>
    </submittedName>
</protein>
<keyword evidence="5" id="KW-1185">Reference proteome</keyword>
<evidence type="ECO:0000313" key="5">
    <source>
        <dbReference type="Proteomes" id="UP001642360"/>
    </source>
</evidence>
<comment type="caution">
    <text evidence="4">The sequence shown here is derived from an EMBL/GenBank/DDBJ whole genome shotgun (WGS) entry which is preliminary data.</text>
</comment>
<keyword evidence="1" id="KW-0645">Protease</keyword>
<dbReference type="SUPFAM" id="SSF50630">
    <property type="entry name" value="Acid proteases"/>
    <property type="match status" value="1"/>
</dbReference>
<sequence>MATMVSFHSFFFISLAISIIFVSRFSITKANNGGFTVDLIHRDLPKSPFHNPSLTPSQRLNNALQRSFPRVHRLMSFSPLSASANVTPNGGEYIMKISWGPHRFKFLQLSILVVTLYGHNATTRSLISSAQTVLLHIKCDLATETVKLGSTTLRDIIFGYGHDNGGTFSNAGAGIVGLGGGQVSLIS</sequence>
<feature type="transmembrane region" description="Helical" evidence="3">
    <location>
        <begin position="6"/>
        <end position="27"/>
    </location>
</feature>
<evidence type="ECO:0000256" key="1">
    <source>
        <dbReference type="ARBA" id="ARBA00022670"/>
    </source>
</evidence>
<reference evidence="4 5" key="1">
    <citation type="submission" date="2024-02" db="EMBL/GenBank/DDBJ databases">
        <authorList>
            <person name="Vignale AGUSTIN F."/>
            <person name="Sosa J E."/>
            <person name="Modenutti C."/>
        </authorList>
    </citation>
    <scope>NUCLEOTIDE SEQUENCE [LARGE SCALE GENOMIC DNA]</scope>
</reference>
<dbReference type="EMBL" id="CAUOFW020001529">
    <property type="protein sequence ID" value="CAK9146022.1"/>
    <property type="molecule type" value="Genomic_DNA"/>
</dbReference>
<organism evidence="4 5">
    <name type="scientific">Ilex paraguariensis</name>
    <name type="common">yerba mate</name>
    <dbReference type="NCBI Taxonomy" id="185542"/>
    <lineage>
        <taxon>Eukaryota</taxon>
        <taxon>Viridiplantae</taxon>
        <taxon>Streptophyta</taxon>
        <taxon>Embryophyta</taxon>
        <taxon>Tracheophyta</taxon>
        <taxon>Spermatophyta</taxon>
        <taxon>Magnoliopsida</taxon>
        <taxon>eudicotyledons</taxon>
        <taxon>Gunneridae</taxon>
        <taxon>Pentapetalae</taxon>
        <taxon>asterids</taxon>
        <taxon>campanulids</taxon>
        <taxon>Aquifoliales</taxon>
        <taxon>Aquifoliaceae</taxon>
        <taxon>Ilex</taxon>
    </lineage>
</organism>
<evidence type="ECO:0000313" key="4">
    <source>
        <dbReference type="EMBL" id="CAK9146022.1"/>
    </source>
</evidence>
<dbReference type="AlphaFoldDB" id="A0ABC8RVK9"/>
<dbReference type="PANTHER" id="PTHR47967:SF128">
    <property type="entry name" value="ASPARTIC PROTEINASE CDR1-LIKE"/>
    <property type="match status" value="1"/>
</dbReference>
<keyword evidence="3" id="KW-0812">Transmembrane</keyword>
<evidence type="ECO:0000256" key="3">
    <source>
        <dbReference type="SAM" id="Phobius"/>
    </source>
</evidence>
<gene>
    <name evidence="4" type="ORF">ILEXP_LOCUS13854</name>
</gene>
<proteinExistence type="predicted"/>
<dbReference type="InterPro" id="IPR051708">
    <property type="entry name" value="Plant_Aspart_Prot_A1"/>
</dbReference>
<dbReference type="GO" id="GO:0008233">
    <property type="term" value="F:peptidase activity"/>
    <property type="evidence" value="ECO:0007669"/>
    <property type="project" value="UniProtKB-KW"/>
</dbReference>
<evidence type="ECO:0000256" key="2">
    <source>
        <dbReference type="ARBA" id="ARBA00022801"/>
    </source>
</evidence>
<accession>A0ABC8RVK9</accession>
<dbReference type="InterPro" id="IPR021109">
    <property type="entry name" value="Peptidase_aspartic_dom_sf"/>
</dbReference>
<keyword evidence="3" id="KW-0472">Membrane</keyword>
<dbReference type="Gene3D" id="2.40.70.10">
    <property type="entry name" value="Acid Proteases"/>
    <property type="match status" value="1"/>
</dbReference>
<dbReference type="PANTHER" id="PTHR47967">
    <property type="entry name" value="OS07G0603500 PROTEIN-RELATED"/>
    <property type="match status" value="1"/>
</dbReference>
<keyword evidence="2" id="KW-0378">Hydrolase</keyword>
<dbReference type="GO" id="GO:0006508">
    <property type="term" value="P:proteolysis"/>
    <property type="evidence" value="ECO:0007669"/>
    <property type="project" value="UniProtKB-KW"/>
</dbReference>
<keyword evidence="3" id="KW-1133">Transmembrane helix</keyword>
<name>A0ABC8RVK9_9AQUA</name>
<dbReference type="Proteomes" id="UP001642360">
    <property type="component" value="Unassembled WGS sequence"/>
</dbReference>